<gene>
    <name evidence="1" type="ORF">VNO78_18612</name>
</gene>
<accession>A0AAN9XM00</accession>
<name>A0AAN9XM00_PSOTE</name>
<sequence length="107" mass="12205">MMVRVSSPNLCARVENPKIEASRLCGKFLSIGEVLMTLKPNKHDPRFYQRQERATKVDKTSTEVIVMVELAEVGAIDVVTFDVVEEEEKQEEDQGGACGGRYHWRRH</sequence>
<evidence type="ECO:0000313" key="2">
    <source>
        <dbReference type="Proteomes" id="UP001386955"/>
    </source>
</evidence>
<dbReference type="Proteomes" id="UP001386955">
    <property type="component" value="Unassembled WGS sequence"/>
</dbReference>
<comment type="caution">
    <text evidence="1">The sequence shown here is derived from an EMBL/GenBank/DDBJ whole genome shotgun (WGS) entry which is preliminary data.</text>
</comment>
<keyword evidence="2" id="KW-1185">Reference proteome</keyword>
<dbReference type="AlphaFoldDB" id="A0AAN9XM00"/>
<reference evidence="1 2" key="1">
    <citation type="submission" date="2024-01" db="EMBL/GenBank/DDBJ databases">
        <title>The genomes of 5 underutilized Papilionoideae crops provide insights into root nodulation and disease resistanc.</title>
        <authorList>
            <person name="Jiang F."/>
        </authorList>
    </citation>
    <scope>NUCLEOTIDE SEQUENCE [LARGE SCALE GENOMIC DNA]</scope>
    <source>
        <strain evidence="1">DUOXIRENSHENG_FW03</strain>
        <tissue evidence="1">Leaves</tissue>
    </source>
</reference>
<dbReference type="EMBL" id="JAYMYS010000004">
    <property type="protein sequence ID" value="KAK7397440.1"/>
    <property type="molecule type" value="Genomic_DNA"/>
</dbReference>
<evidence type="ECO:0000313" key="1">
    <source>
        <dbReference type="EMBL" id="KAK7397440.1"/>
    </source>
</evidence>
<protein>
    <submittedName>
        <fullName evidence="1">Uncharacterized protein</fullName>
    </submittedName>
</protein>
<organism evidence="1 2">
    <name type="scientific">Psophocarpus tetragonolobus</name>
    <name type="common">Winged bean</name>
    <name type="synonym">Dolichos tetragonolobus</name>
    <dbReference type="NCBI Taxonomy" id="3891"/>
    <lineage>
        <taxon>Eukaryota</taxon>
        <taxon>Viridiplantae</taxon>
        <taxon>Streptophyta</taxon>
        <taxon>Embryophyta</taxon>
        <taxon>Tracheophyta</taxon>
        <taxon>Spermatophyta</taxon>
        <taxon>Magnoliopsida</taxon>
        <taxon>eudicotyledons</taxon>
        <taxon>Gunneridae</taxon>
        <taxon>Pentapetalae</taxon>
        <taxon>rosids</taxon>
        <taxon>fabids</taxon>
        <taxon>Fabales</taxon>
        <taxon>Fabaceae</taxon>
        <taxon>Papilionoideae</taxon>
        <taxon>50 kb inversion clade</taxon>
        <taxon>NPAAA clade</taxon>
        <taxon>indigoferoid/millettioid clade</taxon>
        <taxon>Phaseoleae</taxon>
        <taxon>Psophocarpus</taxon>
    </lineage>
</organism>
<proteinExistence type="predicted"/>